<dbReference type="Pfam" id="PF01771">
    <property type="entry name" value="Viral_alk_exo"/>
    <property type="match status" value="1"/>
</dbReference>
<dbReference type="InterPro" id="IPR011335">
    <property type="entry name" value="Restrct_endonuc-II-like"/>
</dbReference>
<keyword evidence="4" id="KW-0269">Exonuclease</keyword>
<accession>E9GH26</accession>
<evidence type="ECO:0008006" key="7">
    <source>
        <dbReference type="Google" id="ProtNLM"/>
    </source>
</evidence>
<evidence type="ECO:0000256" key="2">
    <source>
        <dbReference type="ARBA" id="ARBA00022759"/>
    </source>
</evidence>
<dbReference type="eggNOG" id="ENOG502S0S7">
    <property type="taxonomic scope" value="Eukaryota"/>
</dbReference>
<keyword evidence="3" id="KW-0378">Hydrolase</keyword>
<reference evidence="5 6" key="1">
    <citation type="journal article" date="2011" name="Science">
        <title>The ecoresponsive genome of Daphnia pulex.</title>
        <authorList>
            <person name="Colbourne J.K."/>
            <person name="Pfrender M.E."/>
            <person name="Gilbert D."/>
            <person name="Thomas W.K."/>
            <person name="Tucker A."/>
            <person name="Oakley T.H."/>
            <person name="Tokishita S."/>
            <person name="Aerts A."/>
            <person name="Arnold G.J."/>
            <person name="Basu M.K."/>
            <person name="Bauer D.J."/>
            <person name="Caceres C.E."/>
            <person name="Carmel L."/>
            <person name="Casola C."/>
            <person name="Choi J.H."/>
            <person name="Detter J.C."/>
            <person name="Dong Q."/>
            <person name="Dusheyko S."/>
            <person name="Eads B.D."/>
            <person name="Frohlich T."/>
            <person name="Geiler-Samerotte K.A."/>
            <person name="Gerlach D."/>
            <person name="Hatcher P."/>
            <person name="Jogdeo S."/>
            <person name="Krijgsveld J."/>
            <person name="Kriventseva E.V."/>
            <person name="Kultz D."/>
            <person name="Laforsch C."/>
            <person name="Lindquist E."/>
            <person name="Lopez J."/>
            <person name="Manak J.R."/>
            <person name="Muller J."/>
            <person name="Pangilinan J."/>
            <person name="Patwardhan R.P."/>
            <person name="Pitluck S."/>
            <person name="Pritham E.J."/>
            <person name="Rechtsteiner A."/>
            <person name="Rho M."/>
            <person name="Rogozin I.B."/>
            <person name="Sakarya O."/>
            <person name="Salamov A."/>
            <person name="Schaack S."/>
            <person name="Shapiro H."/>
            <person name="Shiga Y."/>
            <person name="Skalitzky C."/>
            <person name="Smith Z."/>
            <person name="Souvorov A."/>
            <person name="Sung W."/>
            <person name="Tang Z."/>
            <person name="Tsuchiya D."/>
            <person name="Tu H."/>
            <person name="Vos H."/>
            <person name="Wang M."/>
            <person name="Wolf Y.I."/>
            <person name="Yamagata H."/>
            <person name="Yamada T."/>
            <person name="Ye Y."/>
            <person name="Shaw J.R."/>
            <person name="Andrews J."/>
            <person name="Crease T.J."/>
            <person name="Tang H."/>
            <person name="Lucas S.M."/>
            <person name="Robertson H.M."/>
            <person name="Bork P."/>
            <person name="Koonin E.V."/>
            <person name="Zdobnov E.M."/>
            <person name="Grigoriev I.V."/>
            <person name="Lynch M."/>
            <person name="Boore J.L."/>
        </authorList>
    </citation>
    <scope>NUCLEOTIDE SEQUENCE [LARGE SCALE GENOMIC DNA]</scope>
</reference>
<protein>
    <recommendedName>
        <fullName evidence="7">SWIM-type domain-containing protein</fullName>
    </recommendedName>
</protein>
<evidence type="ECO:0000256" key="1">
    <source>
        <dbReference type="ARBA" id="ARBA00022722"/>
    </source>
</evidence>
<dbReference type="GO" id="GO:0004519">
    <property type="term" value="F:endonuclease activity"/>
    <property type="evidence" value="ECO:0007669"/>
    <property type="project" value="UniProtKB-KW"/>
</dbReference>
<dbReference type="InterPro" id="IPR011604">
    <property type="entry name" value="PDDEXK-like_dom_sf"/>
</dbReference>
<proteinExistence type="predicted"/>
<evidence type="ECO:0000256" key="4">
    <source>
        <dbReference type="ARBA" id="ARBA00022839"/>
    </source>
</evidence>
<dbReference type="EMBL" id="GL732544">
    <property type="protein sequence ID" value="EFX81265.1"/>
    <property type="molecule type" value="Genomic_DNA"/>
</dbReference>
<dbReference type="Gene3D" id="3.90.320.10">
    <property type="match status" value="1"/>
</dbReference>
<dbReference type="AlphaFoldDB" id="E9GH26"/>
<dbReference type="STRING" id="6669.E9GH26"/>
<dbReference type="PhylomeDB" id="E9GH26"/>
<keyword evidence="1" id="KW-0540">Nuclease</keyword>
<dbReference type="InParanoid" id="E9GH26"/>
<evidence type="ECO:0000313" key="6">
    <source>
        <dbReference type="Proteomes" id="UP000000305"/>
    </source>
</evidence>
<dbReference type="Proteomes" id="UP000000305">
    <property type="component" value="Unassembled WGS sequence"/>
</dbReference>
<dbReference type="InterPro" id="IPR034720">
    <property type="entry name" value="Viral_alk_exo"/>
</dbReference>
<dbReference type="GO" id="GO:0006281">
    <property type="term" value="P:DNA repair"/>
    <property type="evidence" value="ECO:0007669"/>
    <property type="project" value="UniProtKB-ARBA"/>
</dbReference>
<dbReference type="PANTHER" id="PTHR47526">
    <property type="entry name" value="ATP-DEPENDENT DNA HELICASE"/>
    <property type="match status" value="1"/>
</dbReference>
<sequence>MAKHQKAIDAIRNLRKKGIEYSAELLKWKEELWSDEFIHYFDKCIAPDMDKMGIWSLREYGLQEVLSVNLSESWNSLLKREFVKKRGYTEHEIMSAQRISPREEKGEKEMYCYVSWDVMGDTLVFEIEILEPLGDQDSSVNSDGKIIELFDLSLHVSTLNQEVKLRYAAKLLIVGYDCPYTIHEEYWCNGLSIAEKMLDLVCHSMSVNDSPAQPWVAFNAAGIVIAGHCNCTAGLGEVCSHVATLLFTAVALVYMKNFDSRTELKCSWLDRYQKHTMVDKISQSVSKEKNPSLILLVSDEICQSYIPQQLKIPLPPPLGTLYDVKFHGLDLNILSEKAKDFMMKYAVTEEQSIRIEEITRMQSKSDLRHVYRQGRVTSSVVYSVGRTSITNPSKSLVQRICYPQTTVFQTEATKIWLDHEARTVIKLENLFVKHGLDEDFSIEPSGLFINVKEPHLAASPDRILRCSCSQCLGITLIEVKCWFKHRHNKIRNAITVDHTF</sequence>
<name>E9GH26_DAPPU</name>
<dbReference type="PANTHER" id="PTHR47526:SF3">
    <property type="entry name" value="PHD-TYPE DOMAIN-CONTAINING PROTEIN"/>
    <property type="match status" value="1"/>
</dbReference>
<evidence type="ECO:0000256" key="3">
    <source>
        <dbReference type="ARBA" id="ARBA00022801"/>
    </source>
</evidence>
<dbReference type="HOGENOM" id="CLU_545442_0_0_1"/>
<keyword evidence="6" id="KW-1185">Reference proteome</keyword>
<dbReference type="SUPFAM" id="SSF52980">
    <property type="entry name" value="Restriction endonuclease-like"/>
    <property type="match status" value="1"/>
</dbReference>
<evidence type="ECO:0000313" key="5">
    <source>
        <dbReference type="EMBL" id="EFX81265.1"/>
    </source>
</evidence>
<dbReference type="CDD" id="cd22343">
    <property type="entry name" value="PDDEXK_lambda_exonuclease-like"/>
    <property type="match status" value="1"/>
</dbReference>
<keyword evidence="2" id="KW-0255">Endonuclease</keyword>
<dbReference type="GO" id="GO:0004527">
    <property type="term" value="F:exonuclease activity"/>
    <property type="evidence" value="ECO:0007669"/>
    <property type="project" value="UniProtKB-KW"/>
</dbReference>
<gene>
    <name evidence="5" type="ORF">DAPPUDRAFT_317818</name>
</gene>
<dbReference type="KEGG" id="dpx:DAPPUDRAFT_317818"/>
<organism evidence="5 6">
    <name type="scientific">Daphnia pulex</name>
    <name type="common">Water flea</name>
    <dbReference type="NCBI Taxonomy" id="6669"/>
    <lineage>
        <taxon>Eukaryota</taxon>
        <taxon>Metazoa</taxon>
        <taxon>Ecdysozoa</taxon>
        <taxon>Arthropoda</taxon>
        <taxon>Crustacea</taxon>
        <taxon>Branchiopoda</taxon>
        <taxon>Diplostraca</taxon>
        <taxon>Cladocera</taxon>
        <taxon>Anomopoda</taxon>
        <taxon>Daphniidae</taxon>
        <taxon>Daphnia</taxon>
    </lineage>
</organism>
<dbReference type="OrthoDB" id="7787470at2759"/>